<dbReference type="InterPro" id="IPR029033">
    <property type="entry name" value="His_PPase_superfam"/>
</dbReference>
<dbReference type="EMBL" id="CP050804">
    <property type="protein sequence ID" value="QJC21833.1"/>
    <property type="molecule type" value="Genomic_DNA"/>
</dbReference>
<dbReference type="SMART" id="SM00855">
    <property type="entry name" value="PGAM"/>
    <property type="match status" value="1"/>
</dbReference>
<dbReference type="SUPFAM" id="SSF53254">
    <property type="entry name" value="Phosphoglycerate mutase-like"/>
    <property type="match status" value="1"/>
</dbReference>
<dbReference type="RefSeq" id="WP_168917773.1">
    <property type="nucleotide sequence ID" value="NZ_CP050804.1"/>
</dbReference>
<evidence type="ECO:0000313" key="1">
    <source>
        <dbReference type="EMBL" id="QJC21833.1"/>
    </source>
</evidence>
<accession>A0A6H2EL29</accession>
<dbReference type="KEGG" id="arca:HC352_04490"/>
<sequence>MKKTLIIMRHAQAGYGRSDRLRELTDYGRQQALSMGSQLSQLIACADLAYVSGAVRTRQTLEGLKSGGLAVSEVDYRDSFYEGYYQDILDALYSTHDQRSTVLVIGHEPSVSGLVSYLGEPSDETVRSLMRGFSPACAGAMTFSGQWHKIDEDIAGMWQRILP</sequence>
<dbReference type="InterPro" id="IPR013078">
    <property type="entry name" value="His_Pase_superF_clade-1"/>
</dbReference>
<dbReference type="CDD" id="cd07067">
    <property type="entry name" value="HP_PGM_like"/>
    <property type="match status" value="1"/>
</dbReference>
<reference evidence="1 2" key="1">
    <citation type="submission" date="2020-03" db="EMBL/GenBank/DDBJ databases">
        <title>Complete genome of Arcanobacterium buesumensis sp. nov. strain 2701.</title>
        <authorList>
            <person name="Borowiak M."/>
            <person name="Alssahen M."/>
            <person name="Laemmler C."/>
            <person name="Malorny B."/>
            <person name="Hassan A."/>
            <person name="Prenger-Berninghoff E."/>
            <person name="Ploetz M."/>
            <person name="Abdulmawjood A."/>
        </authorList>
    </citation>
    <scope>NUCLEOTIDE SEQUENCE [LARGE SCALE GENOMIC DNA]</scope>
    <source>
        <strain evidence="1 2">2701</strain>
    </source>
</reference>
<organism evidence="1 2">
    <name type="scientific">Arcanobacterium buesumense</name>
    <dbReference type="NCBI Taxonomy" id="2722751"/>
    <lineage>
        <taxon>Bacteria</taxon>
        <taxon>Bacillati</taxon>
        <taxon>Actinomycetota</taxon>
        <taxon>Actinomycetes</taxon>
        <taxon>Actinomycetales</taxon>
        <taxon>Actinomycetaceae</taxon>
        <taxon>Arcanobacterium</taxon>
    </lineage>
</organism>
<keyword evidence="2" id="KW-1185">Reference proteome</keyword>
<name>A0A6H2EL29_9ACTO</name>
<gene>
    <name evidence="1" type="ORF">HC352_04490</name>
</gene>
<dbReference type="Gene3D" id="3.40.50.1240">
    <property type="entry name" value="Phosphoglycerate mutase-like"/>
    <property type="match status" value="1"/>
</dbReference>
<evidence type="ECO:0000313" key="2">
    <source>
        <dbReference type="Proteomes" id="UP000502298"/>
    </source>
</evidence>
<protein>
    <submittedName>
        <fullName evidence="1">Phosphoglycerate mutase</fullName>
    </submittedName>
</protein>
<dbReference type="Proteomes" id="UP000502298">
    <property type="component" value="Chromosome"/>
</dbReference>
<proteinExistence type="predicted"/>
<dbReference type="AlphaFoldDB" id="A0A6H2EL29"/>
<dbReference type="Pfam" id="PF00300">
    <property type="entry name" value="His_Phos_1"/>
    <property type="match status" value="1"/>
</dbReference>